<dbReference type="InterPro" id="IPR057345">
    <property type="entry name" value="Ig-like_TAF2"/>
</dbReference>
<evidence type="ECO:0000256" key="10">
    <source>
        <dbReference type="ARBA" id="ARBA00023242"/>
    </source>
</evidence>
<dbReference type="Pfam" id="PF25577">
    <property type="entry name" value="TPR_TAF2_C"/>
    <property type="match status" value="1"/>
</dbReference>
<dbReference type="Pfam" id="PF00346">
    <property type="entry name" value="Complex1_49kDa"/>
    <property type="match status" value="1"/>
</dbReference>
<feature type="domain" description="Peptidase M1 membrane alanine aminopeptidase" evidence="16">
    <location>
        <begin position="861"/>
        <end position="1062"/>
    </location>
</feature>
<dbReference type="GO" id="GO:0016651">
    <property type="term" value="F:oxidoreductase activity, acting on NAD(P)H"/>
    <property type="evidence" value="ECO:0007669"/>
    <property type="project" value="InterPro"/>
</dbReference>
<feature type="compositionally biased region" description="Low complexity" evidence="14">
    <location>
        <begin position="1757"/>
        <end position="1772"/>
    </location>
</feature>
<dbReference type="GO" id="GO:0000976">
    <property type="term" value="F:transcription cis-regulatory region binding"/>
    <property type="evidence" value="ECO:0007669"/>
    <property type="project" value="TreeGrafter"/>
</dbReference>
<dbReference type="GO" id="GO:0051287">
    <property type="term" value="F:NAD binding"/>
    <property type="evidence" value="ECO:0007669"/>
    <property type="project" value="InterPro"/>
</dbReference>
<evidence type="ECO:0000256" key="8">
    <source>
        <dbReference type="ARBA" id="ARBA00023027"/>
    </source>
</evidence>
<organism evidence="19 20">
    <name type="scientific">Orbilia ellipsospora</name>
    <dbReference type="NCBI Taxonomy" id="2528407"/>
    <lineage>
        <taxon>Eukaryota</taxon>
        <taxon>Fungi</taxon>
        <taxon>Dikarya</taxon>
        <taxon>Ascomycota</taxon>
        <taxon>Pezizomycotina</taxon>
        <taxon>Orbiliomycetes</taxon>
        <taxon>Orbiliales</taxon>
        <taxon>Orbiliaceae</taxon>
        <taxon>Orbilia</taxon>
    </lineage>
</organism>
<name>A0AAV9XH07_9PEZI</name>
<feature type="region of interest" description="Disordered" evidence="14">
    <location>
        <begin position="1674"/>
        <end position="1772"/>
    </location>
</feature>
<evidence type="ECO:0000256" key="4">
    <source>
        <dbReference type="ARBA" id="ARBA00017363"/>
    </source>
</evidence>
<dbReference type="InterPro" id="IPR014782">
    <property type="entry name" value="Peptidase_M1_dom"/>
</dbReference>
<dbReference type="InterPro" id="IPR057991">
    <property type="entry name" value="TPR_TAF2_C"/>
</dbReference>
<dbReference type="GO" id="GO:0005669">
    <property type="term" value="C:transcription factor TFIID complex"/>
    <property type="evidence" value="ECO:0007669"/>
    <property type="project" value="InterPro"/>
</dbReference>
<accession>A0AAV9XH07</accession>
<comment type="subcellular location">
    <subcellularLocation>
        <location evidence="1">Nucleus</location>
    </subcellularLocation>
</comment>
<dbReference type="PROSITE" id="PS00535">
    <property type="entry name" value="COMPLEX1_49K"/>
    <property type="match status" value="1"/>
</dbReference>
<dbReference type="Pfam" id="PF25316">
    <property type="entry name" value="TAF2_3rd"/>
    <property type="match status" value="1"/>
</dbReference>
<dbReference type="GO" id="GO:0003682">
    <property type="term" value="F:chromatin binding"/>
    <property type="evidence" value="ECO:0007669"/>
    <property type="project" value="TreeGrafter"/>
</dbReference>
<evidence type="ECO:0000313" key="19">
    <source>
        <dbReference type="EMBL" id="KAK6541213.1"/>
    </source>
</evidence>
<dbReference type="SUPFAM" id="SSF55486">
    <property type="entry name" value="Metalloproteases ('zincins'), catalytic domain"/>
    <property type="match status" value="1"/>
</dbReference>
<dbReference type="InterPro" id="IPR029014">
    <property type="entry name" value="NiFe-Hase_large"/>
</dbReference>
<evidence type="ECO:0000256" key="14">
    <source>
        <dbReference type="SAM" id="MobiDB-lite"/>
    </source>
</evidence>
<feature type="region of interest" description="Disordered" evidence="14">
    <location>
        <begin position="620"/>
        <end position="639"/>
    </location>
</feature>
<dbReference type="Proteomes" id="UP001365542">
    <property type="component" value="Unassembled WGS sequence"/>
</dbReference>
<sequence length="1772" mass="199263">MVVPLTRLATRRLLTQTRCLNYRPTQSVAGWPSIRCLATTMPRRAAPAPSQPTPPTPEEMKAYQNVEQASTPVARYTGNQPERDADVTPENFDTTQMKLDTALGETSHEGRKIRHYTVNFGPQHPAAHGVLRLILELNGEEIVRADPHVGLLHRGTEKLIEYKTYLQALPYFDRLDYVSMMTNEQCFSLAVEKLLNIEVPARARWIRTLFGEITRIRNHLMSVLSHAMDVGALTPFLWGFEEREKLMEFYERVSGARMHAAYVRPGGVHQDIPIGLLDDIYQWATQFGDRIDEVEELLTDSPIWKARTQGIGIVSAAEALNYSFSGVMLRGSGIPWDIRKSQPYDAYGEVEFDVPVGINGDCYDRYLCRMEEFRQSLRIIHQCLNKMPPGPVRTEDYKVTPPPRAAMKENMEALIHHFLLYTKGYTVPPGETYTAIEAPKGEMGVYVVSDGSERPYRCKIRAPGFAHLGSFDQVCRGHLLADAVAVIGTMDLVFGDKSIVKIKVGLDVDFSTRSIRGYTEISVVPLDPTLRILRFNCRQCNITRATVNGRAPSIFKYNDPYSKWKLHDTATVNQWGMLRQRIEPLFASTLGDDELFITLPNKMKIELEDPSMANTIVPSRETRAGSARDSPRIDTPGPNATDGPVYAALLVRIDFTINNIRDGLHFVGSDDDPRYPHAFTTNSFLPGSASCLFPCVDDLWERPSIWDIEITCPRTLGDIGADIDPYEEPLINGTNSRLKRKRPKKEDSDFAFQYHGEGGDLEMQVVCSGSCVNEFTDAKDIRKKVFHFTIEKPTAPHQIAFAIGPFERAVLTENRAAEEDEALGRNAVEVVGFCLPGRKEEVENTCLFMQKAIDYMVRNAGHYPYPSLSLAFVDDFPSDIVSSAGLIVCSSRLLFKQDVIDPIYTTTKLLSVALASQWCGVQIIPKTWEDLWLTIGLAHFLAGQFLKNLTGYNEYRFRMKKDAEEVCRQDVGRSALSHPSQQIPLDSSELDFIALKAPVVLFILDRRLTKASSSMGVSRVISKLFLNAFTGDVHSLNLSTAQFIKQCEKVGHQKLDSFFNQWVFRSGYPRFEISQRFNKKKMIVEMIIRQTQASEVVHQGVTSESFIRDAMSKKDDVIKDGTNHIFSGPMTIRIHEADGTPYEHVVQIHEIQSRLEIPYNTKYKRLKRTRRQKERQAASAGMDINAETQAEDVLLYCLGDVLQSDEDITDWKLSDFTKEEEDKMAQEAFEWIRVDADFEWICGMRLNQPDHMYLSQLQQDRDVAAQYESVLHFKSAKPSHLISTILVRTVMDRRYYYGIRCEAAKALSRCGVAELNWIGEFHLQKAFQEFYCFPDSLIPRANDFSDFTSYFVQQAVLVGLSGVRDRTGKCPLSVQRYLLDIIRYNDNSNNSFSDSFHLATLIRSLGSCLLAGAGERSLMDMDLDDADGEERAASKEDIISEIERLQRMDQWMSSYHNIISTTCLDVKKDLLRAKVHDLTPLEFLAYSKEGTSEQLRIKAIDCMILNGAIRDPNLLCYICFIIASDPSSRIRREVFNALMRGIGSIAVGDDSAASIEGANANGLTILDENSARKREQEARASMEGAIANLKNEIANKEFFRNALEPILKSTITSFLDTRLLMNLCALLYDEVQSLVVKLPMRKSRAVAVSHEGKGKIRVFMNPSTKQLAKIYPIDWPHLQPQPPPPPPPAAPKLVLKPPAAPGSAKPSPPPPRKPSFSPPQSLPTPVSATPNNTGQPKTILKLKAPAAPPPVQPPAPQKLSIKLKFSSKSGSP</sequence>
<feature type="domain" description="Transcription initiation factor TFIID subunit 2 Ig-like" evidence="17">
    <location>
        <begin position="1066"/>
        <end position="1249"/>
    </location>
</feature>
<dbReference type="Gene3D" id="2.60.40.1730">
    <property type="entry name" value="tricorn interacting facor f3 domain"/>
    <property type="match status" value="1"/>
</dbReference>
<feature type="compositionally biased region" description="Polar residues" evidence="14">
    <location>
        <begin position="1723"/>
        <end position="1736"/>
    </location>
</feature>
<evidence type="ECO:0000256" key="12">
    <source>
        <dbReference type="ARBA" id="ARBA00076306"/>
    </source>
</evidence>
<feature type="domain" description="NADH-quinone oxidoreductase subunit D" evidence="15">
    <location>
        <begin position="229"/>
        <end position="496"/>
    </location>
</feature>
<feature type="compositionally biased region" description="Low complexity" evidence="14">
    <location>
        <begin position="1691"/>
        <end position="1705"/>
    </location>
</feature>
<keyword evidence="10" id="KW-0539">Nucleus</keyword>
<evidence type="ECO:0000259" key="16">
    <source>
        <dbReference type="Pfam" id="PF01433"/>
    </source>
</evidence>
<dbReference type="Gene3D" id="1.10.645.10">
    <property type="entry name" value="Cytochrome-c3 Hydrogenase, chain B"/>
    <property type="match status" value="1"/>
</dbReference>
<dbReference type="GO" id="GO:0006367">
    <property type="term" value="P:transcription initiation at RNA polymerase II promoter"/>
    <property type="evidence" value="ECO:0007669"/>
    <property type="project" value="TreeGrafter"/>
</dbReference>
<feature type="compositionally biased region" description="Pro residues" evidence="14">
    <location>
        <begin position="1679"/>
        <end position="1690"/>
    </location>
</feature>
<evidence type="ECO:0000259" key="15">
    <source>
        <dbReference type="Pfam" id="PF00346"/>
    </source>
</evidence>
<dbReference type="Pfam" id="PF01433">
    <property type="entry name" value="Peptidase_M1"/>
    <property type="match status" value="1"/>
</dbReference>
<dbReference type="SUPFAM" id="SSF56762">
    <property type="entry name" value="HydB/Nqo4-like"/>
    <property type="match status" value="1"/>
</dbReference>
<dbReference type="NCBIfam" id="TIGR01962">
    <property type="entry name" value="NuoD"/>
    <property type="match status" value="1"/>
</dbReference>
<evidence type="ECO:0000313" key="20">
    <source>
        <dbReference type="Proteomes" id="UP001365542"/>
    </source>
</evidence>
<keyword evidence="5 13" id="KW-0813">Transport</keyword>
<evidence type="ECO:0000259" key="17">
    <source>
        <dbReference type="Pfam" id="PF25316"/>
    </source>
</evidence>
<dbReference type="CDD" id="cd09839">
    <property type="entry name" value="M1_like_TAF2"/>
    <property type="match status" value="1"/>
</dbReference>
<evidence type="ECO:0000256" key="11">
    <source>
        <dbReference type="ARBA" id="ARBA00025346"/>
    </source>
</evidence>
<dbReference type="InterPro" id="IPR037813">
    <property type="entry name" value="TAF2"/>
</dbReference>
<dbReference type="GO" id="GO:0008270">
    <property type="term" value="F:zinc ion binding"/>
    <property type="evidence" value="ECO:0007669"/>
    <property type="project" value="InterPro"/>
</dbReference>
<keyword evidence="20" id="KW-1185">Reference proteome</keyword>
<evidence type="ECO:0000256" key="13">
    <source>
        <dbReference type="RuleBase" id="RU003685"/>
    </source>
</evidence>
<protein>
    <recommendedName>
        <fullName evidence="4">Transcription initiation factor TFIID subunit 2</fullName>
    </recommendedName>
    <alternativeName>
        <fullName evidence="12">TBP-associated factor 2</fullName>
    </alternativeName>
</protein>
<dbReference type="Gene3D" id="1.10.390.10">
    <property type="entry name" value="Neutral Protease Domain 2"/>
    <property type="match status" value="1"/>
</dbReference>
<comment type="similarity">
    <text evidence="3">Belongs to the TAF2 family.</text>
</comment>
<dbReference type="InterPro" id="IPR001135">
    <property type="entry name" value="NADH_Q_OxRdtase_suD"/>
</dbReference>
<evidence type="ECO:0000256" key="1">
    <source>
        <dbReference type="ARBA" id="ARBA00004123"/>
    </source>
</evidence>
<evidence type="ECO:0000259" key="18">
    <source>
        <dbReference type="Pfam" id="PF25577"/>
    </source>
</evidence>
<dbReference type="HAMAP" id="MF_01358">
    <property type="entry name" value="NDH1_NuoD"/>
    <property type="match status" value="1"/>
</dbReference>
<evidence type="ECO:0000256" key="9">
    <source>
        <dbReference type="ARBA" id="ARBA00023163"/>
    </source>
</evidence>
<dbReference type="PANTHER" id="PTHR15137:SF9">
    <property type="entry name" value="TRANSCRIPTION INITIATION FACTOR TFIID SUBUNIT 2"/>
    <property type="match status" value="1"/>
</dbReference>
<dbReference type="FunFam" id="1.10.390.10:FF:000011">
    <property type="entry name" value="Transcription initiation factor TFIID subunit"/>
    <property type="match status" value="1"/>
</dbReference>
<gene>
    <name evidence="19" type="ORF">TWF694_008580</name>
</gene>
<keyword evidence="6 13" id="KW-1278">Translocase</keyword>
<evidence type="ECO:0000256" key="3">
    <source>
        <dbReference type="ARBA" id="ARBA00010937"/>
    </source>
</evidence>
<comment type="caution">
    <text evidence="19">The sequence shown here is derived from an EMBL/GenBank/DDBJ whole genome shotgun (WGS) entry which is preliminary data.</text>
</comment>
<evidence type="ECO:0000256" key="2">
    <source>
        <dbReference type="ARBA" id="ARBA00005769"/>
    </source>
</evidence>
<feature type="compositionally biased region" description="Pro residues" evidence="14">
    <location>
        <begin position="1746"/>
        <end position="1756"/>
    </location>
</feature>
<dbReference type="SUPFAM" id="SSF63737">
    <property type="entry name" value="Leukotriene A4 hydrolase N-terminal domain"/>
    <property type="match status" value="1"/>
</dbReference>
<keyword evidence="8 13" id="KW-0520">NAD</keyword>
<dbReference type="EMBL" id="JAVHJO010000004">
    <property type="protein sequence ID" value="KAK6541213.1"/>
    <property type="molecule type" value="Genomic_DNA"/>
</dbReference>
<dbReference type="InterPro" id="IPR027268">
    <property type="entry name" value="Peptidase_M4/M1_CTD_sf"/>
</dbReference>
<feature type="compositionally biased region" description="Pro residues" evidence="14">
    <location>
        <begin position="1706"/>
        <end position="1722"/>
    </location>
</feature>
<feature type="domain" description="Transcription initiation factor TFIID subunit 2 TPR repeats" evidence="18">
    <location>
        <begin position="1250"/>
        <end position="1540"/>
    </location>
</feature>
<dbReference type="GO" id="GO:0048038">
    <property type="term" value="F:quinone binding"/>
    <property type="evidence" value="ECO:0007669"/>
    <property type="project" value="InterPro"/>
</dbReference>
<evidence type="ECO:0000256" key="6">
    <source>
        <dbReference type="ARBA" id="ARBA00022967"/>
    </source>
</evidence>
<dbReference type="GO" id="GO:0016251">
    <property type="term" value="F:RNA polymerase II general transcription initiation factor activity"/>
    <property type="evidence" value="ECO:0007669"/>
    <property type="project" value="TreeGrafter"/>
</dbReference>
<dbReference type="GO" id="GO:0008237">
    <property type="term" value="F:metallopeptidase activity"/>
    <property type="evidence" value="ECO:0007669"/>
    <property type="project" value="InterPro"/>
</dbReference>
<keyword evidence="7" id="KW-0805">Transcription regulation</keyword>
<keyword evidence="9" id="KW-0804">Transcription</keyword>
<dbReference type="NCBIfam" id="NF004739">
    <property type="entry name" value="PRK06075.1"/>
    <property type="match status" value="1"/>
</dbReference>
<dbReference type="PANTHER" id="PTHR15137">
    <property type="entry name" value="TRANSCRIPTION INITIATION FACTOR TFIID"/>
    <property type="match status" value="1"/>
</dbReference>
<comment type="similarity">
    <text evidence="2 13">Belongs to the complex I 49 kDa subunit family.</text>
</comment>
<proteinExistence type="inferred from homology"/>
<dbReference type="FunFam" id="1.10.645.10:FF:000005">
    <property type="entry name" value="NADH-quinone oxidoreductase subunit D"/>
    <property type="match status" value="1"/>
</dbReference>
<evidence type="ECO:0000256" key="7">
    <source>
        <dbReference type="ARBA" id="ARBA00023015"/>
    </source>
</evidence>
<comment type="function">
    <text evidence="11">Functions as a component of the DNA-binding general transcription factor complex TFIID. Binding of TFIID to a promoter (with or without TATA element) is the initial step in pre-initiation complex (PIC) formation. TFIID plays a key role in the regulation of gene expression by RNA polymerase II through different activities such as transcription activator interaction, core promoter recognition and selectivity, TFIIA and TFIIB interaction, chromatin modification (histone acetylation by TAF1), facilitation of DNA opening and initiation of transcription.</text>
</comment>
<dbReference type="InterPro" id="IPR042097">
    <property type="entry name" value="Aminopeptidase_N-like_N_sf"/>
</dbReference>
<dbReference type="InterPro" id="IPR022885">
    <property type="entry name" value="NDH1_su_D/H"/>
</dbReference>
<dbReference type="InterPro" id="IPR014029">
    <property type="entry name" value="NADH_UbQ_OxRdtase_49kDa_CS"/>
</dbReference>
<evidence type="ECO:0000256" key="5">
    <source>
        <dbReference type="ARBA" id="ARBA00022448"/>
    </source>
</evidence>
<reference evidence="19 20" key="1">
    <citation type="submission" date="2019-10" db="EMBL/GenBank/DDBJ databases">
        <authorList>
            <person name="Palmer J.M."/>
        </authorList>
    </citation>
    <scope>NUCLEOTIDE SEQUENCE [LARGE SCALE GENOMIC DNA]</scope>
    <source>
        <strain evidence="19 20">TWF694</strain>
    </source>
</reference>